<evidence type="ECO:0000313" key="2">
    <source>
        <dbReference type="Proteomes" id="UP001516472"/>
    </source>
</evidence>
<dbReference type="PANTHER" id="PTHR31118">
    <property type="entry name" value="CYCLASE-LIKE PROTEIN 2"/>
    <property type="match status" value="1"/>
</dbReference>
<reference evidence="1 2" key="1">
    <citation type="submission" date="2020-02" db="EMBL/GenBank/DDBJ databases">
        <authorList>
            <person name="Babadi Z.K."/>
            <person name="Risdian C."/>
            <person name="Ebrahimipour G.H."/>
            <person name="Wink J."/>
        </authorList>
    </citation>
    <scope>NUCLEOTIDE SEQUENCE [LARGE SCALE GENOMIC DNA]</scope>
    <source>
        <strain evidence="1 2">ZKHCc1 1396</strain>
    </source>
</reference>
<evidence type="ECO:0000313" key="1">
    <source>
        <dbReference type="EMBL" id="MBE4750223.1"/>
    </source>
</evidence>
<accession>A0ABR9PQN8</accession>
<dbReference type="Proteomes" id="UP001516472">
    <property type="component" value="Unassembled WGS sequence"/>
</dbReference>
<dbReference type="InterPro" id="IPR037175">
    <property type="entry name" value="KFase_sf"/>
</dbReference>
<dbReference type="PANTHER" id="PTHR31118:SF32">
    <property type="entry name" value="KYNURENINE FORMAMIDASE"/>
    <property type="match status" value="1"/>
</dbReference>
<sequence length="225" mass="24074">MHSPLEDTTASPWVDVTVPVRDGMVHWPDNPPIQVRPHLDLAKGDAANVSHLSLGVHSGTHVDAPVHFIPGGLGVDALPLDRLLGDVRVLALPGGPAITAEALREHAPRRGERLLFKTANSRGRWDASDFQPGFTYLSSDGARFLVEAGVRTVGIDYLSIAGMEEGELTHRLLLEAGVCIIEGLDLTRVEPGPHEMVCLPLRLANGDGAPARVLLRSRTSPPTNG</sequence>
<dbReference type="Gene3D" id="3.50.30.50">
    <property type="entry name" value="Putative cyclase"/>
    <property type="match status" value="1"/>
</dbReference>
<organism evidence="1 2">
    <name type="scientific">Corallococcus soli</name>
    <dbReference type="NCBI Taxonomy" id="2710757"/>
    <lineage>
        <taxon>Bacteria</taxon>
        <taxon>Pseudomonadati</taxon>
        <taxon>Myxococcota</taxon>
        <taxon>Myxococcia</taxon>
        <taxon>Myxococcales</taxon>
        <taxon>Cystobacterineae</taxon>
        <taxon>Myxococcaceae</taxon>
        <taxon>Corallococcus</taxon>
    </lineage>
</organism>
<gene>
    <name evidence="1" type="ORF">G4177_18830</name>
</gene>
<protein>
    <submittedName>
        <fullName evidence="1">Cyclase family protein</fullName>
    </submittedName>
</protein>
<dbReference type="Pfam" id="PF04199">
    <property type="entry name" value="Cyclase"/>
    <property type="match status" value="1"/>
</dbReference>
<name>A0ABR9PQN8_9BACT</name>
<dbReference type="SUPFAM" id="SSF102198">
    <property type="entry name" value="Putative cyclase"/>
    <property type="match status" value="1"/>
</dbReference>
<keyword evidence="2" id="KW-1185">Reference proteome</keyword>
<dbReference type="EMBL" id="JAAIYO010000005">
    <property type="protein sequence ID" value="MBE4750223.1"/>
    <property type="molecule type" value="Genomic_DNA"/>
</dbReference>
<proteinExistence type="predicted"/>
<comment type="caution">
    <text evidence="1">The sequence shown here is derived from an EMBL/GenBank/DDBJ whole genome shotgun (WGS) entry which is preliminary data.</text>
</comment>
<dbReference type="InterPro" id="IPR007325">
    <property type="entry name" value="KFase/CYL"/>
</dbReference>